<dbReference type="AlphaFoldDB" id="V2Y345"/>
<dbReference type="FunFam" id="3.40.50.300:FF:000056">
    <property type="entry name" value="Cell division ATP-binding protein FtsE"/>
    <property type="match status" value="1"/>
</dbReference>
<evidence type="ECO:0000259" key="9">
    <source>
        <dbReference type="PROSITE" id="PS50893"/>
    </source>
</evidence>
<accession>V2Y345</accession>
<dbReference type="InterPro" id="IPR018449">
    <property type="entry name" value="NIL_domain"/>
</dbReference>
<dbReference type="eggNOG" id="COG1135">
    <property type="taxonomic scope" value="Bacteria"/>
</dbReference>
<dbReference type="Pfam" id="PF09383">
    <property type="entry name" value="NIL"/>
    <property type="match status" value="1"/>
</dbReference>
<dbReference type="SUPFAM" id="SSF52540">
    <property type="entry name" value="P-loop containing nucleoside triphosphate hydrolases"/>
    <property type="match status" value="1"/>
</dbReference>
<dbReference type="GO" id="GO:0005886">
    <property type="term" value="C:plasma membrane"/>
    <property type="evidence" value="ECO:0007669"/>
    <property type="project" value="UniProtKB-ARBA"/>
</dbReference>
<keyword evidence="4" id="KW-0547">Nucleotide-binding</keyword>
<dbReference type="PANTHER" id="PTHR43166">
    <property type="entry name" value="AMINO ACID IMPORT ATP-BINDING PROTEIN"/>
    <property type="match status" value="1"/>
</dbReference>
<organism evidence="10 11">
    <name type="scientific">Catonella morbi ATCC 51271</name>
    <dbReference type="NCBI Taxonomy" id="592026"/>
    <lineage>
        <taxon>Bacteria</taxon>
        <taxon>Bacillati</taxon>
        <taxon>Bacillota</taxon>
        <taxon>Clostridia</taxon>
        <taxon>Lachnospirales</taxon>
        <taxon>Lachnospiraceae</taxon>
        <taxon>Catonella</taxon>
    </lineage>
</organism>
<dbReference type="InterPro" id="IPR003439">
    <property type="entry name" value="ABC_transporter-like_ATP-bd"/>
</dbReference>
<dbReference type="GO" id="GO:0016887">
    <property type="term" value="F:ATP hydrolysis activity"/>
    <property type="evidence" value="ECO:0007669"/>
    <property type="project" value="InterPro"/>
</dbReference>
<dbReference type="Pfam" id="PF00005">
    <property type="entry name" value="ABC_tran"/>
    <property type="match status" value="1"/>
</dbReference>
<dbReference type="EMBL" id="ACIL03000011">
    <property type="protein sequence ID" value="ESL03398.1"/>
    <property type="molecule type" value="Genomic_DNA"/>
</dbReference>
<evidence type="ECO:0000313" key="10">
    <source>
        <dbReference type="EMBL" id="ESL03398.1"/>
    </source>
</evidence>
<keyword evidence="7" id="KW-0029">Amino-acid transport</keyword>
<gene>
    <name evidence="10" type="ORF">GCWU0000282_001388</name>
</gene>
<evidence type="ECO:0000256" key="8">
    <source>
        <dbReference type="ARBA" id="ARBA00023136"/>
    </source>
</evidence>
<keyword evidence="3" id="KW-1003">Cell membrane</keyword>
<dbReference type="SMART" id="SM00382">
    <property type="entry name" value="AAA"/>
    <property type="match status" value="1"/>
</dbReference>
<dbReference type="InterPro" id="IPR003593">
    <property type="entry name" value="AAA+_ATPase"/>
</dbReference>
<sequence length="329" mass="36626">MIIRNGDNMITVSHLEKNYGNIKVLSDVSLQIEDGSVYGIIGHSGAGKSTLLRCLNGLEGFSAGSVELLGRKVETLNAAEINNLRKEVGMIFQNFNLLSRKNVYQNVALPLVFEGKKEKSPEVRERVTKMLELVGLSDKINQRPSELSGGQKQRVAIARALILNPKVLLCDEATSALDPMTTREILDLLKKINKEMGITMIVVTHQMDVVKQICERVAFLKDGKMVAEGKPEDIFIKPDKNVKNFLGENLDMLPDGGINMHIFFDNETADKPVIAMMAKELGVEASIIWARLDDFRGTVLGSLTVQIKEEEKDKVFAFLKEQGVKWEVI</sequence>
<keyword evidence="11" id="KW-1185">Reference proteome</keyword>
<dbReference type="GO" id="GO:0005524">
    <property type="term" value="F:ATP binding"/>
    <property type="evidence" value="ECO:0007669"/>
    <property type="project" value="UniProtKB-KW"/>
</dbReference>
<dbReference type="InterPro" id="IPR050086">
    <property type="entry name" value="MetN_ABC_transporter-like"/>
</dbReference>
<evidence type="ECO:0000256" key="4">
    <source>
        <dbReference type="ARBA" id="ARBA00022741"/>
    </source>
</evidence>
<dbReference type="GO" id="GO:0006865">
    <property type="term" value="P:amino acid transport"/>
    <property type="evidence" value="ECO:0007669"/>
    <property type="project" value="UniProtKB-KW"/>
</dbReference>
<keyword evidence="2" id="KW-0813">Transport</keyword>
<dbReference type="STRING" id="592026.GCWU0000282_001388"/>
<dbReference type="InterPro" id="IPR017871">
    <property type="entry name" value="ABC_transporter-like_CS"/>
</dbReference>
<dbReference type="PROSITE" id="PS50893">
    <property type="entry name" value="ABC_TRANSPORTER_2"/>
    <property type="match status" value="1"/>
</dbReference>
<name>V2Y345_9FIRM</name>
<dbReference type="InterPro" id="IPR027417">
    <property type="entry name" value="P-loop_NTPase"/>
</dbReference>
<dbReference type="PANTHER" id="PTHR43166:SF30">
    <property type="entry name" value="METHIONINE IMPORT ATP-BINDING PROTEIN METN"/>
    <property type="match status" value="1"/>
</dbReference>
<comment type="caution">
    <text evidence="10">The sequence shown here is derived from an EMBL/GenBank/DDBJ whole genome shotgun (WGS) entry which is preliminary data.</text>
</comment>
<dbReference type="HOGENOM" id="CLU_000604_1_3_9"/>
<protein>
    <submittedName>
        <fullName evidence="10">ABC transporter, ATP-binding protein</fullName>
    </submittedName>
</protein>
<evidence type="ECO:0000256" key="1">
    <source>
        <dbReference type="ARBA" id="ARBA00005417"/>
    </source>
</evidence>
<keyword evidence="6" id="KW-1278">Translocase</keyword>
<dbReference type="SUPFAM" id="SSF55021">
    <property type="entry name" value="ACT-like"/>
    <property type="match status" value="1"/>
</dbReference>
<dbReference type="Gene3D" id="3.40.50.300">
    <property type="entry name" value="P-loop containing nucleotide triphosphate hydrolases"/>
    <property type="match status" value="1"/>
</dbReference>
<evidence type="ECO:0000256" key="2">
    <source>
        <dbReference type="ARBA" id="ARBA00022448"/>
    </source>
</evidence>
<proteinExistence type="inferred from homology"/>
<dbReference type="Proteomes" id="UP000018227">
    <property type="component" value="Unassembled WGS sequence"/>
</dbReference>
<evidence type="ECO:0000256" key="5">
    <source>
        <dbReference type="ARBA" id="ARBA00022840"/>
    </source>
</evidence>
<keyword evidence="8" id="KW-0472">Membrane</keyword>
<dbReference type="Gene3D" id="3.30.70.260">
    <property type="match status" value="1"/>
</dbReference>
<comment type="similarity">
    <text evidence="1">Belongs to the ABC transporter superfamily.</text>
</comment>
<dbReference type="SMART" id="SM00930">
    <property type="entry name" value="NIL"/>
    <property type="match status" value="1"/>
</dbReference>
<keyword evidence="5 10" id="KW-0067">ATP-binding</keyword>
<reference evidence="10 11" key="1">
    <citation type="submission" date="2013-06" db="EMBL/GenBank/DDBJ databases">
        <authorList>
            <person name="Weinstock G."/>
            <person name="Sodergren E."/>
            <person name="Clifton S."/>
            <person name="Fulton L."/>
            <person name="Fulton B."/>
            <person name="Courtney L."/>
            <person name="Fronick C."/>
            <person name="Harrison M."/>
            <person name="Strong C."/>
            <person name="Farmer C."/>
            <person name="Delahaunty K."/>
            <person name="Markovic C."/>
            <person name="Hall O."/>
            <person name="Minx P."/>
            <person name="Tomlinson C."/>
            <person name="Mitreva M."/>
            <person name="Nelson J."/>
            <person name="Hou S."/>
            <person name="Wollam A."/>
            <person name="Pepin K.H."/>
            <person name="Johnson M."/>
            <person name="Bhonagiri V."/>
            <person name="Nash W.E."/>
            <person name="Warren W."/>
            <person name="Chinwalla A."/>
            <person name="Mardis E.R."/>
            <person name="Wilson R.K."/>
        </authorList>
    </citation>
    <scope>NUCLEOTIDE SEQUENCE [LARGE SCALE GENOMIC DNA]</scope>
    <source>
        <strain evidence="10 11">ATCC 51271</strain>
    </source>
</reference>
<dbReference type="InterPro" id="IPR045865">
    <property type="entry name" value="ACT-like_dom_sf"/>
</dbReference>
<evidence type="ECO:0000256" key="6">
    <source>
        <dbReference type="ARBA" id="ARBA00022967"/>
    </source>
</evidence>
<dbReference type="PROSITE" id="PS00211">
    <property type="entry name" value="ABC_TRANSPORTER_1"/>
    <property type="match status" value="1"/>
</dbReference>
<evidence type="ECO:0000256" key="3">
    <source>
        <dbReference type="ARBA" id="ARBA00022475"/>
    </source>
</evidence>
<feature type="domain" description="ABC transporter" evidence="9">
    <location>
        <begin position="10"/>
        <end position="247"/>
    </location>
</feature>
<evidence type="ECO:0000256" key="7">
    <source>
        <dbReference type="ARBA" id="ARBA00022970"/>
    </source>
</evidence>
<evidence type="ECO:0000313" key="11">
    <source>
        <dbReference type="Proteomes" id="UP000018227"/>
    </source>
</evidence>